<keyword evidence="6" id="KW-1185">Reference proteome</keyword>
<dbReference type="InterPro" id="IPR007588">
    <property type="entry name" value="Znf_FLYWCH"/>
</dbReference>
<evidence type="ECO:0000256" key="2">
    <source>
        <dbReference type="ARBA" id="ARBA00022771"/>
    </source>
</evidence>
<dbReference type="EMBL" id="CAJNOC010003809">
    <property type="protein sequence ID" value="CAF0998609.1"/>
    <property type="molecule type" value="Genomic_DNA"/>
</dbReference>
<keyword evidence="3" id="KW-0862">Zinc</keyword>
<reference evidence="5" key="1">
    <citation type="submission" date="2021-02" db="EMBL/GenBank/DDBJ databases">
        <authorList>
            <person name="Nowell W R."/>
        </authorList>
    </citation>
    <scope>NUCLEOTIDE SEQUENCE</scope>
    <source>
        <strain evidence="5">Ploen Becks lab</strain>
    </source>
</reference>
<evidence type="ECO:0000259" key="4">
    <source>
        <dbReference type="Pfam" id="PF04500"/>
    </source>
</evidence>
<dbReference type="OrthoDB" id="10067596at2759"/>
<evidence type="ECO:0000313" key="5">
    <source>
        <dbReference type="EMBL" id="CAF0998609.1"/>
    </source>
</evidence>
<evidence type="ECO:0000256" key="1">
    <source>
        <dbReference type="ARBA" id="ARBA00022723"/>
    </source>
</evidence>
<keyword evidence="2" id="KW-0863">Zinc-finger</keyword>
<dbReference type="GO" id="GO:0008270">
    <property type="term" value="F:zinc ion binding"/>
    <property type="evidence" value="ECO:0007669"/>
    <property type="project" value="UniProtKB-KW"/>
</dbReference>
<keyword evidence="1" id="KW-0479">Metal-binding</keyword>
<evidence type="ECO:0000313" key="6">
    <source>
        <dbReference type="Proteomes" id="UP000663879"/>
    </source>
</evidence>
<accession>A0A814GMU7</accession>
<protein>
    <recommendedName>
        <fullName evidence="4">FLYWCH-type domain-containing protein</fullName>
    </recommendedName>
</protein>
<gene>
    <name evidence="5" type="ORF">OXX778_LOCUS16285</name>
</gene>
<evidence type="ECO:0000256" key="3">
    <source>
        <dbReference type="ARBA" id="ARBA00022833"/>
    </source>
</evidence>
<comment type="caution">
    <text evidence="5">The sequence shown here is derived from an EMBL/GenBank/DDBJ whole genome shotgun (WGS) entry which is preliminary data.</text>
</comment>
<dbReference type="AlphaFoldDB" id="A0A814GMU7"/>
<dbReference type="Proteomes" id="UP000663879">
    <property type="component" value="Unassembled WGS sequence"/>
</dbReference>
<dbReference type="Pfam" id="PF04500">
    <property type="entry name" value="FLYWCH"/>
    <property type="match status" value="1"/>
</dbReference>
<proteinExistence type="predicted"/>
<dbReference type="Gene3D" id="2.20.25.240">
    <property type="match status" value="1"/>
</dbReference>
<organism evidence="5 6">
    <name type="scientific">Brachionus calyciflorus</name>
    <dbReference type="NCBI Taxonomy" id="104777"/>
    <lineage>
        <taxon>Eukaryota</taxon>
        <taxon>Metazoa</taxon>
        <taxon>Spiralia</taxon>
        <taxon>Gnathifera</taxon>
        <taxon>Rotifera</taxon>
        <taxon>Eurotatoria</taxon>
        <taxon>Monogononta</taxon>
        <taxon>Pseudotrocha</taxon>
        <taxon>Ploima</taxon>
        <taxon>Brachionidae</taxon>
        <taxon>Brachionus</taxon>
    </lineage>
</organism>
<sequence length="420" mass="49141">MNPLDELSTNFQQLTLSLGFVTLSQKMAPQLAHEGYFYRVNGKPNNGVFKWRCARTDLKCKGSCSTKGNTIGSNYEVTLINANHNHASNPTLLTNKERRRKIKEKATYSESKTRKILSQLCEELNSKEEIANSPSYEADRQVINRIKRKNKPEYPPQPEKLSDISLPEWLIFSLKTPAGSEVFLLHDSGKDDEERFFVFGTNEHIKLLENAHIFCDGTFDIAPKLFLQVYSIHALVHGRYSDDEKIRKLLKLPQVLAFVPSDDVMELFCELKKDISDTQVIDFYTYFEKTYVGYTIETTTWRRYKKTIVEHVKPMFEINLWNVYKRVKECIPRSNNFVEAWHNAFSSLLDHHPLIYELIDVLRKEQKTSEMNLVKLKTGIHYKRKPKYITLDERIQVIVDNYNKSKFQEFFDSLSSILYY</sequence>
<feature type="domain" description="FLYWCH-type" evidence="4">
    <location>
        <begin position="24"/>
        <end position="86"/>
    </location>
</feature>
<name>A0A814GMU7_9BILA</name>